<evidence type="ECO:0000313" key="9">
    <source>
        <dbReference type="Proteomes" id="UP001342314"/>
    </source>
</evidence>
<comment type="subcellular location">
    <subcellularLocation>
        <location evidence="1">Membrane</location>
        <topology evidence="1">Multi-pass membrane protein</topology>
    </subcellularLocation>
</comment>
<feature type="binding site" evidence="6">
    <location>
        <position position="295"/>
    </location>
    <ligand>
        <name>Zn(2+)</name>
        <dbReference type="ChEBI" id="CHEBI:29105"/>
    </ligand>
</feature>
<evidence type="ECO:0000256" key="3">
    <source>
        <dbReference type="ARBA" id="ARBA00022692"/>
    </source>
</evidence>
<keyword evidence="4 7" id="KW-1133">Transmembrane helix</keyword>
<feature type="transmembrane region" description="Helical" evidence="7">
    <location>
        <begin position="247"/>
        <end position="272"/>
    </location>
</feature>
<dbReference type="AlphaFoldDB" id="A0AAV5GQ07"/>
<dbReference type="Pfam" id="PF03006">
    <property type="entry name" value="HlyIII"/>
    <property type="match status" value="1"/>
</dbReference>
<gene>
    <name evidence="8" type="ORF">Rhopal_004639-T1</name>
</gene>
<dbReference type="GO" id="GO:0038023">
    <property type="term" value="F:signaling receptor activity"/>
    <property type="evidence" value="ECO:0007669"/>
    <property type="project" value="TreeGrafter"/>
</dbReference>
<keyword evidence="9" id="KW-1185">Reference proteome</keyword>
<dbReference type="EMBL" id="BQKY01000009">
    <property type="protein sequence ID" value="GJN91616.1"/>
    <property type="molecule type" value="Genomic_DNA"/>
</dbReference>
<reference evidence="8 9" key="1">
    <citation type="submission" date="2021-12" db="EMBL/GenBank/DDBJ databases">
        <title>High titer production of polyol ester of fatty acids by Rhodotorula paludigena BS15 towards product separation-free biomass refinery.</title>
        <authorList>
            <person name="Mano J."/>
            <person name="Ono H."/>
            <person name="Tanaka T."/>
            <person name="Naito K."/>
            <person name="Sushida H."/>
            <person name="Ike M."/>
            <person name="Tokuyasu K."/>
            <person name="Kitaoka M."/>
        </authorList>
    </citation>
    <scope>NUCLEOTIDE SEQUENCE [LARGE SCALE GENOMIC DNA]</scope>
    <source>
        <strain evidence="8 9">BS15</strain>
    </source>
</reference>
<evidence type="ECO:0000313" key="8">
    <source>
        <dbReference type="EMBL" id="GJN91616.1"/>
    </source>
</evidence>
<feature type="transmembrane region" description="Helical" evidence="7">
    <location>
        <begin position="161"/>
        <end position="180"/>
    </location>
</feature>
<comment type="caution">
    <text evidence="8">The sequence shown here is derived from an EMBL/GenBank/DDBJ whole genome shotgun (WGS) entry which is preliminary data.</text>
</comment>
<keyword evidence="5 7" id="KW-0472">Membrane</keyword>
<evidence type="ECO:0000256" key="1">
    <source>
        <dbReference type="ARBA" id="ARBA00004141"/>
    </source>
</evidence>
<evidence type="ECO:0000256" key="2">
    <source>
        <dbReference type="ARBA" id="ARBA00007018"/>
    </source>
</evidence>
<feature type="transmembrane region" description="Helical" evidence="7">
    <location>
        <begin position="64"/>
        <end position="85"/>
    </location>
</feature>
<dbReference type="Proteomes" id="UP001342314">
    <property type="component" value="Unassembled WGS sequence"/>
</dbReference>
<dbReference type="InterPro" id="IPR004254">
    <property type="entry name" value="AdipoR/HlyIII-related"/>
</dbReference>
<proteinExistence type="inferred from homology"/>
<dbReference type="GO" id="GO:0006882">
    <property type="term" value="P:intracellular zinc ion homeostasis"/>
    <property type="evidence" value="ECO:0007669"/>
    <property type="project" value="TreeGrafter"/>
</dbReference>
<comment type="similarity">
    <text evidence="2">Belongs to the ADIPOR family.</text>
</comment>
<feature type="transmembrane region" description="Helical" evidence="7">
    <location>
        <begin position="222"/>
        <end position="241"/>
    </location>
</feature>
<organism evidence="8 9">
    <name type="scientific">Rhodotorula paludigena</name>
    <dbReference type="NCBI Taxonomy" id="86838"/>
    <lineage>
        <taxon>Eukaryota</taxon>
        <taxon>Fungi</taxon>
        <taxon>Dikarya</taxon>
        <taxon>Basidiomycota</taxon>
        <taxon>Pucciniomycotina</taxon>
        <taxon>Microbotryomycetes</taxon>
        <taxon>Sporidiobolales</taxon>
        <taxon>Sporidiobolaceae</taxon>
        <taxon>Rhodotorula</taxon>
    </lineage>
</organism>
<keyword evidence="6" id="KW-0862">Zinc</keyword>
<protein>
    <submittedName>
        <fullName evidence="8">Uncharacterized protein</fullName>
    </submittedName>
</protein>
<feature type="binding site" evidence="6">
    <location>
        <position position="291"/>
    </location>
    <ligand>
        <name>Zn(2+)</name>
        <dbReference type="ChEBI" id="CHEBI:29105"/>
    </ligand>
</feature>
<dbReference type="PANTHER" id="PTHR20855">
    <property type="entry name" value="ADIPOR/PROGESTIN RECEPTOR-RELATED"/>
    <property type="match status" value="1"/>
</dbReference>
<evidence type="ECO:0000256" key="4">
    <source>
        <dbReference type="ARBA" id="ARBA00022989"/>
    </source>
</evidence>
<keyword evidence="3 7" id="KW-0812">Transmembrane</keyword>
<sequence length="331" mass="36593">MKFAGEVGFVCSSVFVDAMKGLLRYDQLEAWQRDNPLITSGYRPLFRSYLGCVRSIAGWHNESVNIWTHLFGATITVLTVFYLLLDLSPAGSLTHGRQGWRAPIAGIPYPFPNDAQPSVTWADTVGFAFFLLSASVCLGFSAFFHTFLAHSQEVAVAWNRLDYVGIVVLISGTFVPLVHYGFFCDPHLRNTYVALIYTFAAATMAVIVSPKARTPEFRRIRTWLFIALGLSAVFPVGHAVLRYGLEGASAAISLTWLTLGGALYIVGALLYAERVPERFSPGSFDLLLSSHQIFHVLILLAAWAHWSAITEGFRYWHGERGGTCPAFVVTT</sequence>
<feature type="transmembrane region" description="Helical" evidence="7">
    <location>
        <begin position="127"/>
        <end position="149"/>
    </location>
</feature>
<evidence type="ECO:0000256" key="7">
    <source>
        <dbReference type="SAM" id="Phobius"/>
    </source>
</evidence>
<accession>A0AAV5GQ07</accession>
<keyword evidence="6" id="KW-0479">Metal-binding</keyword>
<feature type="transmembrane region" description="Helical" evidence="7">
    <location>
        <begin position="284"/>
        <end position="306"/>
    </location>
</feature>
<feature type="binding site" evidence="6">
    <location>
        <position position="145"/>
    </location>
    <ligand>
        <name>Zn(2+)</name>
        <dbReference type="ChEBI" id="CHEBI:29105"/>
    </ligand>
</feature>
<feature type="transmembrane region" description="Helical" evidence="7">
    <location>
        <begin position="192"/>
        <end position="210"/>
    </location>
</feature>
<dbReference type="GO" id="GO:0016020">
    <property type="term" value="C:membrane"/>
    <property type="evidence" value="ECO:0007669"/>
    <property type="project" value="UniProtKB-SubCell"/>
</dbReference>
<name>A0AAV5GQ07_9BASI</name>
<dbReference type="GO" id="GO:0046872">
    <property type="term" value="F:metal ion binding"/>
    <property type="evidence" value="ECO:0007669"/>
    <property type="project" value="UniProtKB-KW"/>
</dbReference>
<evidence type="ECO:0000256" key="5">
    <source>
        <dbReference type="ARBA" id="ARBA00023136"/>
    </source>
</evidence>
<dbReference type="PANTHER" id="PTHR20855:SF52">
    <property type="entry name" value="ADIPONECTIN RECEPTOR PROTEIN"/>
    <property type="match status" value="1"/>
</dbReference>
<evidence type="ECO:0000256" key="6">
    <source>
        <dbReference type="PIRSR" id="PIRSR604254-1"/>
    </source>
</evidence>